<keyword evidence="4" id="KW-0804">Transcription</keyword>
<evidence type="ECO:0000313" key="8">
    <source>
        <dbReference type="EMBL" id="ORA71503.1"/>
    </source>
</evidence>
<dbReference type="PANTHER" id="PTHR30419">
    <property type="entry name" value="HTH-TYPE TRANSCRIPTIONAL REGULATOR YBHD"/>
    <property type="match status" value="1"/>
</dbReference>
<keyword evidence="9" id="KW-1185">Reference proteome</keyword>
<dbReference type="Pfam" id="PF03466">
    <property type="entry name" value="LysR_substrate"/>
    <property type="match status" value="1"/>
</dbReference>
<keyword evidence="2" id="KW-0805">Transcription regulation</keyword>
<dbReference type="EMBL" id="MVHS01000013">
    <property type="protein sequence ID" value="ORA71503.1"/>
    <property type="molecule type" value="Genomic_DNA"/>
</dbReference>
<evidence type="ECO:0000256" key="2">
    <source>
        <dbReference type="ARBA" id="ARBA00023015"/>
    </source>
</evidence>
<dbReference type="GO" id="GO:0005829">
    <property type="term" value="C:cytosol"/>
    <property type="evidence" value="ECO:0007669"/>
    <property type="project" value="TreeGrafter"/>
</dbReference>
<gene>
    <name evidence="8" type="ORF">BST26_08200</name>
</gene>
<dbReference type="CDD" id="cd05466">
    <property type="entry name" value="PBP2_LTTR_substrate"/>
    <property type="match status" value="1"/>
</dbReference>
<name>A0A1X0DGI0_9MYCO</name>
<dbReference type="Pfam" id="PF00126">
    <property type="entry name" value="HTH_1"/>
    <property type="match status" value="1"/>
</dbReference>
<comment type="function">
    <text evidence="6">Required for the induction the katG gene for catalase. Involved in the response to hydrogen peroxide.</text>
</comment>
<evidence type="ECO:0000313" key="9">
    <source>
        <dbReference type="Proteomes" id="UP000192801"/>
    </source>
</evidence>
<dbReference type="SUPFAM" id="SSF46785">
    <property type="entry name" value="Winged helix' DNA-binding domain"/>
    <property type="match status" value="1"/>
</dbReference>
<dbReference type="Gene3D" id="1.10.10.10">
    <property type="entry name" value="Winged helix-like DNA-binding domain superfamily/Winged helix DNA-binding domain"/>
    <property type="match status" value="1"/>
</dbReference>
<proteinExistence type="inferred from homology"/>
<dbReference type="InterPro" id="IPR036388">
    <property type="entry name" value="WH-like_DNA-bd_sf"/>
</dbReference>
<dbReference type="InterPro" id="IPR000847">
    <property type="entry name" value="LysR_HTH_N"/>
</dbReference>
<protein>
    <recommendedName>
        <fullName evidence="5">Probable hydrogen peroxide-inducible genes activator</fullName>
    </recommendedName>
</protein>
<organism evidence="8 9">
    <name type="scientific">Mycolicibacterium insubricum</name>
    <dbReference type="NCBI Taxonomy" id="444597"/>
    <lineage>
        <taxon>Bacteria</taxon>
        <taxon>Bacillati</taxon>
        <taxon>Actinomycetota</taxon>
        <taxon>Actinomycetes</taxon>
        <taxon>Mycobacteriales</taxon>
        <taxon>Mycobacteriaceae</taxon>
        <taxon>Mycolicibacterium</taxon>
    </lineage>
</organism>
<evidence type="ECO:0000256" key="1">
    <source>
        <dbReference type="ARBA" id="ARBA00009437"/>
    </source>
</evidence>
<feature type="domain" description="HTH lysR-type" evidence="7">
    <location>
        <begin position="1"/>
        <end position="58"/>
    </location>
</feature>
<dbReference type="FunFam" id="1.10.10.10:FF:000001">
    <property type="entry name" value="LysR family transcriptional regulator"/>
    <property type="match status" value="1"/>
</dbReference>
<dbReference type="OrthoDB" id="3181812at2"/>
<dbReference type="InterPro" id="IPR050950">
    <property type="entry name" value="HTH-type_LysR_regulators"/>
</dbReference>
<dbReference type="RefSeq" id="WP_083030273.1">
    <property type="nucleotide sequence ID" value="NZ_AP022618.1"/>
</dbReference>
<dbReference type="GO" id="GO:0003700">
    <property type="term" value="F:DNA-binding transcription factor activity"/>
    <property type="evidence" value="ECO:0007669"/>
    <property type="project" value="InterPro"/>
</dbReference>
<dbReference type="AlphaFoldDB" id="A0A1X0DGI0"/>
<keyword evidence="3" id="KW-0238">DNA-binding</keyword>
<evidence type="ECO:0000256" key="5">
    <source>
        <dbReference type="ARBA" id="ARBA00040885"/>
    </source>
</evidence>
<dbReference type="PANTHER" id="PTHR30419:SF31">
    <property type="entry name" value="BLR3139 PROTEIN"/>
    <property type="match status" value="1"/>
</dbReference>
<comment type="caution">
    <text evidence="8">The sequence shown here is derived from an EMBL/GenBank/DDBJ whole genome shotgun (WGS) entry which is preliminary data.</text>
</comment>
<dbReference type="GO" id="GO:0003677">
    <property type="term" value="F:DNA binding"/>
    <property type="evidence" value="ECO:0007669"/>
    <property type="project" value="UniProtKB-KW"/>
</dbReference>
<dbReference type="SUPFAM" id="SSF53850">
    <property type="entry name" value="Periplasmic binding protein-like II"/>
    <property type="match status" value="1"/>
</dbReference>
<accession>A0A1X0DGI0</accession>
<evidence type="ECO:0000256" key="4">
    <source>
        <dbReference type="ARBA" id="ARBA00023163"/>
    </source>
</evidence>
<dbReference type="PRINTS" id="PR00039">
    <property type="entry name" value="HTHLYSR"/>
</dbReference>
<sequence length="299" mass="32550">MLFRQLEYFVALARERHFARAASACHVSQPALSEAIRKLERELKVPLVRRGQNFESLTPEGERLVLWARRILADHDALKQEVVALQTGLTGELRLGVIPAASSTVARITDPFCADHPLVRVQVETSLRSADITARVRRFELDAGVIYPDPQDTEGLTITELYEERQVLLAGGDLLAGRTDSIGWSDALELPMCLLTPGMRGRRLIDEALADRGLAVIPRLESDSVVVLLTHVATGRWATVVPQTWLDALPPPAGVRALTLDGPPVTARVVLVTNAAQPGSVLARALIQTAKDMSSSKGP</sequence>
<reference evidence="8 9" key="1">
    <citation type="submission" date="2016-12" db="EMBL/GenBank/DDBJ databases">
        <title>The new phylogeny of genus Mycobacterium.</title>
        <authorList>
            <person name="Tortoli E."/>
            <person name="Trovato A."/>
            <person name="Cirillo D.M."/>
        </authorList>
    </citation>
    <scope>NUCLEOTIDE SEQUENCE [LARGE SCALE GENOMIC DNA]</scope>
    <source>
        <strain evidence="8 9">DSM 45130</strain>
    </source>
</reference>
<evidence type="ECO:0000256" key="6">
    <source>
        <dbReference type="ARBA" id="ARBA00056658"/>
    </source>
</evidence>
<dbReference type="STRING" id="444597.BST26_08200"/>
<dbReference type="InterPro" id="IPR036390">
    <property type="entry name" value="WH_DNA-bd_sf"/>
</dbReference>
<comment type="similarity">
    <text evidence="1">Belongs to the LysR transcriptional regulatory family.</text>
</comment>
<dbReference type="Gene3D" id="3.40.190.290">
    <property type="match status" value="1"/>
</dbReference>
<dbReference type="InterPro" id="IPR005119">
    <property type="entry name" value="LysR_subst-bd"/>
</dbReference>
<dbReference type="Proteomes" id="UP000192801">
    <property type="component" value="Unassembled WGS sequence"/>
</dbReference>
<evidence type="ECO:0000256" key="3">
    <source>
        <dbReference type="ARBA" id="ARBA00023125"/>
    </source>
</evidence>
<evidence type="ECO:0000259" key="7">
    <source>
        <dbReference type="PROSITE" id="PS50931"/>
    </source>
</evidence>
<dbReference type="PROSITE" id="PS50931">
    <property type="entry name" value="HTH_LYSR"/>
    <property type="match status" value="1"/>
</dbReference>